<dbReference type="Proteomes" id="UP000783390">
    <property type="component" value="Unassembled WGS sequence"/>
</dbReference>
<dbReference type="InterPro" id="IPR036869">
    <property type="entry name" value="J_dom_sf"/>
</dbReference>
<reference evidence="2 3" key="1">
    <citation type="submission" date="2021-03" db="EMBL/GenBank/DDBJ databases">
        <title>Genomic Encyclopedia of Type Strains, Phase IV (KMG-IV): sequencing the most valuable type-strain genomes for metagenomic binning, comparative biology and taxonomic classification.</title>
        <authorList>
            <person name="Goeker M."/>
        </authorList>
    </citation>
    <scope>NUCLEOTIDE SEQUENCE [LARGE SCALE GENOMIC DNA]</scope>
    <source>
        <strain evidence="2 3">DSM 3984</strain>
    </source>
</reference>
<keyword evidence="1" id="KW-0235">DNA replication</keyword>
<comment type="caution">
    <text evidence="2">The sequence shown here is derived from an EMBL/GenBank/DDBJ whole genome shotgun (WGS) entry which is preliminary data.</text>
</comment>
<accession>A0ABS4EZB9</accession>
<evidence type="ECO:0000313" key="2">
    <source>
        <dbReference type="EMBL" id="MBP1889344.1"/>
    </source>
</evidence>
<proteinExistence type="predicted"/>
<dbReference type="SUPFAM" id="SSF46565">
    <property type="entry name" value="Chaperone J-domain"/>
    <property type="match status" value="1"/>
</dbReference>
<gene>
    <name evidence="2" type="ORF">J2Z53_000925</name>
</gene>
<dbReference type="EMBL" id="JAGGJZ010000002">
    <property type="protein sequence ID" value="MBP1889344.1"/>
    <property type="molecule type" value="Genomic_DNA"/>
</dbReference>
<evidence type="ECO:0008006" key="4">
    <source>
        <dbReference type="Google" id="ProtNLM"/>
    </source>
</evidence>
<sequence>MEWLNVSSVDELKKFGKMKNVMSLIKKDIENLFKDKKCKEKNIVSMIVIKSRSWTSLYEKVVALREVISYVNDTIILKNTAIENNNDCNEYFNDKASEYIFYLLELSGKARADKLNIQLKHYSNKKEAKKWRDSIAKVIHPDKCKNKQANKAISKLNQLYEDMINNE</sequence>
<evidence type="ECO:0000256" key="1">
    <source>
        <dbReference type="ARBA" id="ARBA00022705"/>
    </source>
</evidence>
<keyword evidence="3" id="KW-1185">Reference proteome</keyword>
<organism evidence="2 3">
    <name type="scientific">Clostridium moniliforme</name>
    <dbReference type="NCBI Taxonomy" id="39489"/>
    <lineage>
        <taxon>Bacteria</taxon>
        <taxon>Bacillati</taxon>
        <taxon>Bacillota</taxon>
        <taxon>Clostridia</taxon>
        <taxon>Eubacteriales</taxon>
        <taxon>Clostridiaceae</taxon>
        <taxon>Clostridium</taxon>
    </lineage>
</organism>
<name>A0ABS4EZB9_9CLOT</name>
<protein>
    <recommendedName>
        <fullName evidence="4">J domain-containing protein</fullName>
    </recommendedName>
</protein>
<dbReference type="RefSeq" id="WP_209796049.1">
    <property type="nucleotide sequence ID" value="NZ_JAGGJZ010000002.1"/>
</dbReference>
<evidence type="ECO:0000313" key="3">
    <source>
        <dbReference type="Proteomes" id="UP000783390"/>
    </source>
</evidence>